<sequence length="238" mass="26798">MNTIKDAWMMVRKDLRGEKKYLLWSIVFAAYMGGTTGVMLLGREEARAIGPVADFILLMLVPMLGFYFSRRSFKYLTEDSYTQMLAYFRVLPISNRVVLVYRVMQSVLAFAVNGIIFFVIMYFVQGTLLDHMRFDDYLAFALTWVGYGVMMTGPYIYFEFSNHGKAYLLSTLIFLAGSVVAAASIFSAGGNLLVYTVEASKRWSLLSPAMWGMLLAGAISIMLCSIGTLRRLGSRDLV</sequence>
<dbReference type="RefSeq" id="WP_183584413.1">
    <property type="nucleotide sequence ID" value="NZ_JACHXJ010000004.1"/>
</dbReference>
<dbReference type="AlphaFoldDB" id="A0A839U091"/>
<feature type="transmembrane region" description="Helical" evidence="1">
    <location>
        <begin position="167"/>
        <end position="189"/>
    </location>
</feature>
<name>A0A839U091_9BACL</name>
<reference evidence="2 3" key="1">
    <citation type="submission" date="2020-08" db="EMBL/GenBank/DDBJ databases">
        <title>Genomic Encyclopedia of Type Strains, Phase III (KMG-III): the genomes of soil and plant-associated and newly described type strains.</title>
        <authorList>
            <person name="Whitman W."/>
        </authorList>
    </citation>
    <scope>NUCLEOTIDE SEQUENCE [LARGE SCALE GENOMIC DNA]</scope>
    <source>
        <strain evidence="2 3">CECT 5831</strain>
    </source>
</reference>
<protein>
    <submittedName>
        <fullName evidence="2">Uncharacterized protein</fullName>
    </submittedName>
</protein>
<proteinExistence type="predicted"/>
<organism evidence="2 3">
    <name type="scientific">Paenibacillus rhizosphaerae</name>
    <dbReference type="NCBI Taxonomy" id="297318"/>
    <lineage>
        <taxon>Bacteria</taxon>
        <taxon>Bacillati</taxon>
        <taxon>Bacillota</taxon>
        <taxon>Bacilli</taxon>
        <taxon>Bacillales</taxon>
        <taxon>Paenibacillaceae</taxon>
        <taxon>Paenibacillus</taxon>
    </lineage>
</organism>
<keyword evidence="1" id="KW-0472">Membrane</keyword>
<keyword evidence="1" id="KW-0812">Transmembrane</keyword>
<feature type="transmembrane region" description="Helical" evidence="1">
    <location>
        <begin position="209"/>
        <end position="229"/>
    </location>
</feature>
<feature type="transmembrane region" description="Helical" evidence="1">
    <location>
        <begin position="99"/>
        <end position="125"/>
    </location>
</feature>
<gene>
    <name evidence="2" type="ORF">FHS19_005012</name>
</gene>
<evidence type="ECO:0000313" key="3">
    <source>
        <dbReference type="Proteomes" id="UP000517523"/>
    </source>
</evidence>
<evidence type="ECO:0000313" key="2">
    <source>
        <dbReference type="EMBL" id="MBB3130307.1"/>
    </source>
</evidence>
<dbReference type="Proteomes" id="UP000517523">
    <property type="component" value="Unassembled WGS sequence"/>
</dbReference>
<dbReference type="EMBL" id="JACHXJ010000004">
    <property type="protein sequence ID" value="MBB3130307.1"/>
    <property type="molecule type" value="Genomic_DNA"/>
</dbReference>
<feature type="transmembrane region" description="Helical" evidence="1">
    <location>
        <begin position="21"/>
        <end position="42"/>
    </location>
</feature>
<feature type="transmembrane region" description="Helical" evidence="1">
    <location>
        <begin position="48"/>
        <end position="68"/>
    </location>
</feature>
<feature type="transmembrane region" description="Helical" evidence="1">
    <location>
        <begin position="137"/>
        <end position="158"/>
    </location>
</feature>
<accession>A0A839U091</accession>
<keyword evidence="1" id="KW-1133">Transmembrane helix</keyword>
<comment type="caution">
    <text evidence="2">The sequence shown here is derived from an EMBL/GenBank/DDBJ whole genome shotgun (WGS) entry which is preliminary data.</text>
</comment>
<evidence type="ECO:0000256" key="1">
    <source>
        <dbReference type="SAM" id="Phobius"/>
    </source>
</evidence>